<dbReference type="Proteomes" id="UP000030322">
    <property type="component" value="Segment"/>
</dbReference>
<dbReference type="GeneID" id="24623272"/>
<accession>A0A0A0YXL6</accession>
<evidence type="ECO:0000313" key="2">
    <source>
        <dbReference type="Proteomes" id="UP000030322"/>
    </source>
</evidence>
<dbReference type="KEGG" id="vg:24623272"/>
<gene>
    <name evidence="1" type="ORF">NW77_145</name>
</gene>
<reference evidence="1 2" key="1">
    <citation type="submission" date="2014-10" db="EMBL/GenBank/DDBJ databases">
        <title>Characterization of a new ViI-like Erwinia amylovora bacteriophage.</title>
        <authorList>
            <person name="Lagonenko A.L."/>
            <person name="Valentovich L.N."/>
        </authorList>
    </citation>
    <scope>NUCLEOTIDE SEQUENCE [LARGE SCALE GENOMIC DNA]</scope>
</reference>
<proteinExistence type="predicted"/>
<evidence type="ECO:0000313" key="1">
    <source>
        <dbReference type="EMBL" id="AIX13153.1"/>
    </source>
</evidence>
<sequence length="112" mass="12404">MSFDIESIVTPSVRMQLIQHLRAELALGSVSHENIEYIKATGFKVTAFATEYEFEIAFVKVDSGIATSSLLQLENVKPVAPKTTRLLMGASLSEILEPGDNFPRFEALFVKI</sequence>
<keyword evidence="2" id="KW-1185">Reference proteome</keyword>
<dbReference type="EMBL" id="KP037007">
    <property type="protein sequence ID" value="AIX13153.1"/>
    <property type="molecule type" value="Genomic_DNA"/>
</dbReference>
<organism evidence="1 2">
    <name type="scientific">Erwinia phage phiEa2809</name>
    <dbReference type="NCBI Taxonomy" id="1564096"/>
    <lineage>
        <taxon>Viruses</taxon>
        <taxon>Duplodnaviria</taxon>
        <taxon>Heunggongvirae</taxon>
        <taxon>Uroviricota</taxon>
        <taxon>Caudoviricetes</taxon>
        <taxon>Pantevenvirales</taxon>
        <taxon>Ackermannviridae</taxon>
        <taxon>Nezavisimistyvirus</taxon>
        <taxon>Nezavisimistyvirus Ea2809</taxon>
    </lineage>
</organism>
<name>A0A0A0YXL6_9CAUD</name>
<dbReference type="RefSeq" id="YP_009147657.1">
    <property type="nucleotide sequence ID" value="NC_027340.1"/>
</dbReference>
<protein>
    <submittedName>
        <fullName evidence="1">Uncharacterized protein</fullName>
    </submittedName>
</protein>